<organism evidence="4 5">
    <name type="scientific">Pestalotiopsis fici (strain W106-1 / CGMCC3.15140)</name>
    <dbReference type="NCBI Taxonomy" id="1229662"/>
    <lineage>
        <taxon>Eukaryota</taxon>
        <taxon>Fungi</taxon>
        <taxon>Dikarya</taxon>
        <taxon>Ascomycota</taxon>
        <taxon>Pezizomycotina</taxon>
        <taxon>Sordariomycetes</taxon>
        <taxon>Xylariomycetidae</taxon>
        <taxon>Amphisphaeriales</taxon>
        <taxon>Sporocadaceae</taxon>
        <taxon>Pestalotiopsis</taxon>
    </lineage>
</organism>
<dbReference type="Proteomes" id="UP000030651">
    <property type="component" value="Unassembled WGS sequence"/>
</dbReference>
<feature type="repeat" description="ANK" evidence="3">
    <location>
        <begin position="212"/>
        <end position="244"/>
    </location>
</feature>
<dbReference type="PANTHER" id="PTHR24198:SF165">
    <property type="entry name" value="ANKYRIN REPEAT-CONTAINING PROTEIN-RELATED"/>
    <property type="match status" value="1"/>
</dbReference>
<sequence>MFEDFVIVQHPLHSGMATTGACHLANVPNEIILLIINHVPHQRDLAAWSRTSQYFHSIINPALYDAEISKKDWRVVFWAAQHGRIGTLRCWTAIRNADGSIRAPMDIYTTRFAEQQFNPNIRPQPPSAPRYDTDYTLGAYVQGPMDQATRERHSRCQAPLHIAAKFGHVEVVKFLLDHGADINAHSLGLVPNGLSVFRDARDRHHFLSPDCVTLNALHVAILSGKAEVAKVLIQRGIDLELAPLRAGHESHITALHLAAAYPYVMGNISLLKMMARLPGVDVNAPDVDGQPPLMYAAECQSDNHPSMRALVEVGADVNSRVNTREGFEGSLLVALIRRIRWGAAAYLIDKGASRDVEPGERTLLEECERAKMSVIYPEVVKQDQYEALVSRVGTVVPGHLLT</sequence>
<evidence type="ECO:0000256" key="1">
    <source>
        <dbReference type="ARBA" id="ARBA00022737"/>
    </source>
</evidence>
<dbReference type="KEGG" id="pfy:PFICI_02231"/>
<dbReference type="Pfam" id="PF12796">
    <property type="entry name" value="Ank_2"/>
    <property type="match status" value="1"/>
</dbReference>
<feature type="repeat" description="ANK" evidence="3">
    <location>
        <begin position="155"/>
        <end position="187"/>
    </location>
</feature>
<dbReference type="InParanoid" id="W3XG78"/>
<accession>W3XG78</accession>
<dbReference type="InterPro" id="IPR002110">
    <property type="entry name" value="Ankyrin_rpt"/>
</dbReference>
<dbReference type="HOGENOM" id="CLU_696739_0_0_1"/>
<dbReference type="SUPFAM" id="SSF48403">
    <property type="entry name" value="Ankyrin repeat"/>
    <property type="match status" value="1"/>
</dbReference>
<evidence type="ECO:0000256" key="2">
    <source>
        <dbReference type="ARBA" id="ARBA00023043"/>
    </source>
</evidence>
<dbReference type="eggNOG" id="KOG4177">
    <property type="taxonomic scope" value="Eukaryota"/>
</dbReference>
<gene>
    <name evidence="4" type="ORF">PFICI_02231</name>
</gene>
<dbReference type="InterPro" id="IPR036770">
    <property type="entry name" value="Ankyrin_rpt-contain_sf"/>
</dbReference>
<dbReference type="Pfam" id="PF00023">
    <property type="entry name" value="Ank"/>
    <property type="match status" value="1"/>
</dbReference>
<dbReference type="PANTHER" id="PTHR24198">
    <property type="entry name" value="ANKYRIN REPEAT AND PROTEIN KINASE DOMAIN-CONTAINING PROTEIN"/>
    <property type="match status" value="1"/>
</dbReference>
<proteinExistence type="predicted"/>
<dbReference type="PROSITE" id="PS50088">
    <property type="entry name" value="ANK_REPEAT"/>
    <property type="match status" value="3"/>
</dbReference>
<dbReference type="SMART" id="SM00248">
    <property type="entry name" value="ANK"/>
    <property type="match status" value="4"/>
</dbReference>
<dbReference type="OrthoDB" id="341259at2759"/>
<name>W3XG78_PESFW</name>
<keyword evidence="5" id="KW-1185">Reference proteome</keyword>
<dbReference type="AlphaFoldDB" id="W3XG78"/>
<protein>
    <submittedName>
        <fullName evidence="4">Uncharacterized protein</fullName>
    </submittedName>
</protein>
<dbReference type="RefSeq" id="XP_007829003.1">
    <property type="nucleotide sequence ID" value="XM_007830812.1"/>
</dbReference>
<dbReference type="Gene3D" id="1.25.40.20">
    <property type="entry name" value="Ankyrin repeat-containing domain"/>
    <property type="match status" value="1"/>
</dbReference>
<evidence type="ECO:0000313" key="4">
    <source>
        <dbReference type="EMBL" id="ETS84206.1"/>
    </source>
</evidence>
<reference evidence="5" key="1">
    <citation type="journal article" date="2015" name="BMC Genomics">
        <title>Genomic and transcriptomic analysis of the endophytic fungus Pestalotiopsis fici reveals its lifestyle and high potential for synthesis of natural products.</title>
        <authorList>
            <person name="Wang X."/>
            <person name="Zhang X."/>
            <person name="Liu L."/>
            <person name="Xiang M."/>
            <person name="Wang W."/>
            <person name="Sun X."/>
            <person name="Che Y."/>
            <person name="Guo L."/>
            <person name="Liu G."/>
            <person name="Guo L."/>
            <person name="Wang C."/>
            <person name="Yin W.B."/>
            <person name="Stadler M."/>
            <person name="Zhang X."/>
            <person name="Liu X."/>
        </authorList>
    </citation>
    <scope>NUCLEOTIDE SEQUENCE [LARGE SCALE GENOMIC DNA]</scope>
    <source>
        <strain evidence="5">W106-1 / CGMCC3.15140</strain>
    </source>
</reference>
<dbReference type="GeneID" id="19267244"/>
<dbReference type="PRINTS" id="PR01415">
    <property type="entry name" value="ANKYRIN"/>
</dbReference>
<feature type="repeat" description="ANK" evidence="3">
    <location>
        <begin position="288"/>
        <end position="322"/>
    </location>
</feature>
<evidence type="ECO:0000256" key="3">
    <source>
        <dbReference type="PROSITE-ProRule" id="PRU00023"/>
    </source>
</evidence>
<evidence type="ECO:0000313" key="5">
    <source>
        <dbReference type="Proteomes" id="UP000030651"/>
    </source>
</evidence>
<keyword evidence="1" id="KW-0677">Repeat</keyword>
<dbReference type="PROSITE" id="PS50297">
    <property type="entry name" value="ANK_REP_REGION"/>
    <property type="match status" value="2"/>
</dbReference>
<keyword evidence="2 3" id="KW-0040">ANK repeat</keyword>
<dbReference type="EMBL" id="KI912110">
    <property type="protein sequence ID" value="ETS84206.1"/>
    <property type="molecule type" value="Genomic_DNA"/>
</dbReference>